<evidence type="ECO:0000313" key="1">
    <source>
        <dbReference type="EMBL" id="BBO23852.1"/>
    </source>
</evidence>
<dbReference type="KEGG" id="npy:NPRO_14470"/>
<organism evidence="1 2">
    <name type="scientific">Candidatus Nitrosymbiomonas proteolyticus</name>
    <dbReference type="NCBI Taxonomy" id="2608984"/>
    <lineage>
        <taxon>Bacteria</taxon>
        <taxon>Bacillati</taxon>
        <taxon>Armatimonadota</taxon>
        <taxon>Armatimonadota incertae sedis</taxon>
        <taxon>Candidatus Nitrosymbiomonas</taxon>
    </lineage>
</organism>
<dbReference type="EMBL" id="AP021858">
    <property type="protein sequence ID" value="BBO23852.1"/>
    <property type="molecule type" value="Genomic_DNA"/>
</dbReference>
<evidence type="ECO:0000313" key="2">
    <source>
        <dbReference type="Proteomes" id="UP000662873"/>
    </source>
</evidence>
<sequence>MRPEGPGFNPTDTVHRTTTKGMDVILDAARLDRGAADVGEDADDIGMQFLPDRRCDPRGSVLRAENGVDQDGGEGLRHPPDCIAAFQAAGHSGARAFQGVALRW</sequence>
<dbReference type="Proteomes" id="UP000662873">
    <property type="component" value="Chromosome"/>
</dbReference>
<proteinExistence type="predicted"/>
<reference evidence="1" key="1">
    <citation type="journal article" name="DNA Res.">
        <title>The physiological potential of anammox bacteria as revealed by their core genome structure.</title>
        <authorList>
            <person name="Okubo T."/>
            <person name="Toyoda A."/>
            <person name="Fukuhara K."/>
            <person name="Uchiyama I."/>
            <person name="Harigaya Y."/>
            <person name="Kuroiwa M."/>
            <person name="Suzuki T."/>
            <person name="Murakami Y."/>
            <person name="Suwa Y."/>
            <person name="Takami H."/>
        </authorList>
    </citation>
    <scope>NUCLEOTIDE SEQUENCE</scope>
    <source>
        <strain evidence="1">317325-2</strain>
    </source>
</reference>
<protein>
    <submittedName>
        <fullName evidence="1">Uncharacterized protein</fullName>
    </submittedName>
</protein>
<gene>
    <name evidence="1" type="ORF">NPRO_14470</name>
</gene>
<dbReference type="AlphaFoldDB" id="A0A809RVJ6"/>
<name>A0A809RVJ6_9BACT</name>
<accession>A0A809RVJ6</accession>